<evidence type="ECO:0000256" key="1">
    <source>
        <dbReference type="ARBA" id="ARBA00023015"/>
    </source>
</evidence>
<accession>A0A7Z0BX88</accession>
<evidence type="ECO:0000259" key="4">
    <source>
        <dbReference type="PROSITE" id="PS50995"/>
    </source>
</evidence>
<evidence type="ECO:0000256" key="2">
    <source>
        <dbReference type="ARBA" id="ARBA00023125"/>
    </source>
</evidence>
<dbReference type="PANTHER" id="PTHR42756:SF1">
    <property type="entry name" value="TRANSCRIPTIONAL REPRESSOR OF EMRAB OPERON"/>
    <property type="match status" value="1"/>
</dbReference>
<keyword evidence="3" id="KW-0804">Transcription</keyword>
<dbReference type="Gene3D" id="1.10.10.10">
    <property type="entry name" value="Winged helix-like DNA-binding domain superfamily/Winged helix DNA-binding domain"/>
    <property type="match status" value="1"/>
</dbReference>
<gene>
    <name evidence="5" type="ORF">FHS75_003463</name>
</gene>
<dbReference type="InterPro" id="IPR000835">
    <property type="entry name" value="HTH_MarR-typ"/>
</dbReference>
<evidence type="ECO:0000313" key="6">
    <source>
        <dbReference type="Proteomes" id="UP000522081"/>
    </source>
</evidence>
<comment type="caution">
    <text evidence="5">The sequence shown here is derived from an EMBL/GenBank/DDBJ whole genome shotgun (WGS) entry which is preliminary data.</text>
</comment>
<dbReference type="Pfam" id="PF12802">
    <property type="entry name" value="MarR_2"/>
    <property type="match status" value="1"/>
</dbReference>
<keyword evidence="6" id="KW-1185">Reference proteome</keyword>
<dbReference type="PANTHER" id="PTHR42756">
    <property type="entry name" value="TRANSCRIPTIONAL REGULATOR, MARR"/>
    <property type="match status" value="1"/>
</dbReference>
<keyword evidence="1" id="KW-0805">Transcription regulation</keyword>
<dbReference type="GO" id="GO:0003677">
    <property type="term" value="F:DNA binding"/>
    <property type="evidence" value="ECO:0007669"/>
    <property type="project" value="UniProtKB-KW"/>
</dbReference>
<feature type="domain" description="HTH marR-type" evidence="4">
    <location>
        <begin position="12"/>
        <end position="146"/>
    </location>
</feature>
<dbReference type="SUPFAM" id="SSF46785">
    <property type="entry name" value="Winged helix' DNA-binding domain"/>
    <property type="match status" value="1"/>
</dbReference>
<dbReference type="InterPro" id="IPR036388">
    <property type="entry name" value="WH-like_DNA-bd_sf"/>
</dbReference>
<dbReference type="Proteomes" id="UP000522081">
    <property type="component" value="Unassembled WGS sequence"/>
</dbReference>
<dbReference type="InterPro" id="IPR023187">
    <property type="entry name" value="Tscrpt_reg_MarR-type_CS"/>
</dbReference>
<dbReference type="GO" id="GO:0003700">
    <property type="term" value="F:DNA-binding transcription factor activity"/>
    <property type="evidence" value="ECO:0007669"/>
    <property type="project" value="InterPro"/>
</dbReference>
<protein>
    <submittedName>
        <fullName evidence="5">DNA-binding MarR family transcriptional regulator</fullName>
    </submittedName>
</protein>
<organism evidence="5 6">
    <name type="scientific">Novosphingobium marinum</name>
    <dbReference type="NCBI Taxonomy" id="1514948"/>
    <lineage>
        <taxon>Bacteria</taxon>
        <taxon>Pseudomonadati</taxon>
        <taxon>Pseudomonadota</taxon>
        <taxon>Alphaproteobacteria</taxon>
        <taxon>Sphingomonadales</taxon>
        <taxon>Sphingomonadaceae</taxon>
        <taxon>Novosphingobium</taxon>
    </lineage>
</organism>
<dbReference type="SMART" id="SM00347">
    <property type="entry name" value="HTH_MARR"/>
    <property type="match status" value="1"/>
</dbReference>
<dbReference type="PROSITE" id="PS01117">
    <property type="entry name" value="HTH_MARR_1"/>
    <property type="match status" value="1"/>
</dbReference>
<name>A0A7Z0BX88_9SPHN</name>
<dbReference type="InterPro" id="IPR036390">
    <property type="entry name" value="WH_DNA-bd_sf"/>
</dbReference>
<reference evidence="5 6" key="1">
    <citation type="submission" date="2020-07" db="EMBL/GenBank/DDBJ databases">
        <title>Genomic Encyclopedia of Type Strains, Phase IV (KMG-IV): sequencing the most valuable type-strain genomes for metagenomic binning, comparative biology and taxonomic classification.</title>
        <authorList>
            <person name="Goeker M."/>
        </authorList>
    </citation>
    <scope>NUCLEOTIDE SEQUENCE [LARGE SCALE GENOMIC DNA]</scope>
    <source>
        <strain evidence="5 6">DSM 29043</strain>
    </source>
</reference>
<evidence type="ECO:0000313" key="5">
    <source>
        <dbReference type="EMBL" id="NYH97102.1"/>
    </source>
</evidence>
<dbReference type="PRINTS" id="PR00598">
    <property type="entry name" value="HTHMARR"/>
</dbReference>
<dbReference type="EMBL" id="JACBZF010000013">
    <property type="protein sequence ID" value="NYH97102.1"/>
    <property type="molecule type" value="Genomic_DNA"/>
</dbReference>
<dbReference type="AlphaFoldDB" id="A0A7Z0BX88"/>
<dbReference type="PROSITE" id="PS50995">
    <property type="entry name" value="HTH_MARR_2"/>
    <property type="match status" value="1"/>
</dbReference>
<sequence>MDSGRVRAYPIRDHLGPLVHEVARFRKAAFDRAFSALGITRAQRLVLIYITQSENMGVSQRDLAGLMKLTPVSLGEKLLPLEARGWIERRGDPADRRQRLIFLTDRGLEVLAESTRIAKELNSRLIESLAEDEVATAEHVLRTMRATLLDMGSASPANSGEPAE</sequence>
<keyword evidence="2 5" id="KW-0238">DNA-binding</keyword>
<dbReference type="RefSeq" id="WP_179408869.1">
    <property type="nucleotide sequence ID" value="NZ_BMGF01000015.1"/>
</dbReference>
<proteinExistence type="predicted"/>
<evidence type="ECO:0000256" key="3">
    <source>
        <dbReference type="ARBA" id="ARBA00023163"/>
    </source>
</evidence>